<dbReference type="EMBL" id="WVTA01000001">
    <property type="protein sequence ID" value="KAK3216752.1"/>
    <property type="molecule type" value="Genomic_DNA"/>
</dbReference>
<accession>A0AAN6M8X8</accession>
<organism evidence="2 3">
    <name type="scientific">Pseudopithomyces chartarum</name>
    <dbReference type="NCBI Taxonomy" id="1892770"/>
    <lineage>
        <taxon>Eukaryota</taxon>
        <taxon>Fungi</taxon>
        <taxon>Dikarya</taxon>
        <taxon>Ascomycota</taxon>
        <taxon>Pezizomycotina</taxon>
        <taxon>Dothideomycetes</taxon>
        <taxon>Pleosporomycetidae</taxon>
        <taxon>Pleosporales</taxon>
        <taxon>Massarineae</taxon>
        <taxon>Didymosphaeriaceae</taxon>
        <taxon>Pseudopithomyces</taxon>
    </lineage>
</organism>
<feature type="compositionally biased region" description="Low complexity" evidence="1">
    <location>
        <begin position="1"/>
        <end position="13"/>
    </location>
</feature>
<evidence type="ECO:0000313" key="2">
    <source>
        <dbReference type="EMBL" id="KAK3216752.1"/>
    </source>
</evidence>
<comment type="caution">
    <text evidence="2">The sequence shown here is derived from an EMBL/GenBank/DDBJ whole genome shotgun (WGS) entry which is preliminary data.</text>
</comment>
<evidence type="ECO:0000256" key="1">
    <source>
        <dbReference type="SAM" id="MobiDB-lite"/>
    </source>
</evidence>
<feature type="compositionally biased region" description="Polar residues" evidence="1">
    <location>
        <begin position="14"/>
        <end position="24"/>
    </location>
</feature>
<keyword evidence="3" id="KW-1185">Reference proteome</keyword>
<feature type="region of interest" description="Disordered" evidence="1">
    <location>
        <begin position="1"/>
        <end position="24"/>
    </location>
</feature>
<sequence>MLPSSHASSSQSSNPTILQKTSDQLSEQSDVPCYTCRRRHVRWADGVAVRGKLKGKSQPVVDDNAMNLVSNSIQQQVDSVLQEAAHIGLHSSDDYGNDMVISRDARDEIIAYSISAVYMLLRNPGDTAIERLALETKINALQTHNQLLRNPQQQLDRRPDVVVSCGVLIFAMDLFDHGTSRWIVHALGMMHVMSSLGGIQNLALYYPHLHVPLLQVSLFETMWIVASHIPLTKYKQCSRNALELLIQSPDNKSKILNGCPASLTFAVWDTAACAQKMLGNGNPISPTCIHTRQRILSDVLSFQPEHGTRALMNEYHQHNPLNAQTHMKYWDLVGEAWKAAITILVLRYLYFGRPELVPPSHSAAGSASLGTEADPGYFGQHPGHWQPSQFFEPPDQGFLAAGTYFGNSLSRSPSPMPSPGLPIESISSNIWETRYGIHTEAFSKLASTLSALELHLDSTSLGLVLVPVIILGLVSRANSEERELCMWYISKFLEPMANPSFGPTSGETLSFDISWENLDEYNEAIENYRGAEVTMEGSAPEWNWWDMLKHIDLNLSWPVTAGHSHLQQGSDHWAFTFVSSVANEASFNAWSEEPVPAMDYTFSS</sequence>
<protein>
    <recommendedName>
        <fullName evidence="4">Transcription factor domain-containing protein</fullName>
    </recommendedName>
</protein>
<dbReference type="Proteomes" id="UP001280581">
    <property type="component" value="Unassembled WGS sequence"/>
</dbReference>
<proteinExistence type="predicted"/>
<evidence type="ECO:0008006" key="4">
    <source>
        <dbReference type="Google" id="ProtNLM"/>
    </source>
</evidence>
<reference evidence="2 3" key="1">
    <citation type="submission" date="2021-02" db="EMBL/GenBank/DDBJ databases">
        <title>Genome assembly of Pseudopithomyces chartarum.</title>
        <authorList>
            <person name="Jauregui R."/>
            <person name="Singh J."/>
            <person name="Voisey C."/>
        </authorList>
    </citation>
    <scope>NUCLEOTIDE SEQUENCE [LARGE SCALE GENOMIC DNA]</scope>
    <source>
        <strain evidence="2 3">AGR01</strain>
    </source>
</reference>
<dbReference type="AlphaFoldDB" id="A0AAN6M8X8"/>
<evidence type="ECO:0000313" key="3">
    <source>
        <dbReference type="Proteomes" id="UP001280581"/>
    </source>
</evidence>
<gene>
    <name evidence="2" type="ORF">GRF29_1g819284</name>
</gene>
<name>A0AAN6M8X8_9PLEO</name>